<evidence type="ECO:0000259" key="17">
    <source>
        <dbReference type="Pfam" id="PF00401"/>
    </source>
</evidence>
<feature type="domain" description="ATP synthase F1 complex delta/epsilon subunit N-terminal" evidence="18">
    <location>
        <begin position="5"/>
        <end position="83"/>
    </location>
</feature>
<evidence type="ECO:0000256" key="13">
    <source>
        <dbReference type="ARBA" id="ARBA00030215"/>
    </source>
</evidence>
<comment type="function">
    <text evidence="1 15">Produces ATP from ADP in the presence of a proton gradient across the membrane.</text>
</comment>
<keyword evidence="8 15" id="KW-0375">Hydrogen ion transport</keyword>
<comment type="subunit">
    <text evidence="4 15 16">F-type ATPases have 2 components, CF(1) - the catalytic core - and CF(0) - the membrane proton channel. CF(1) has five subunits: alpha(3), beta(3), gamma(1), delta(1), epsilon(1). CF(0) has three main subunits: a, b and c.</text>
</comment>
<reference evidence="19 20" key="1">
    <citation type="submission" date="2014-11" db="EMBL/GenBank/DDBJ databases">
        <title>Draft genome sequence of Chelonobacter oris 1662T, associated with respiratory disease in Hermann's Tortoises.</title>
        <authorList>
            <person name="Kudirkiene E."/>
            <person name="Hansen M.J."/>
            <person name="Bojesen A.M."/>
        </authorList>
    </citation>
    <scope>NUCLEOTIDE SEQUENCE [LARGE SCALE GENOMIC DNA]</scope>
    <source>
        <strain evidence="19 20">1662</strain>
    </source>
</reference>
<dbReference type="SUPFAM" id="SSF46604">
    <property type="entry name" value="Epsilon subunit of F1F0-ATP synthase C-terminal domain"/>
    <property type="match status" value="1"/>
</dbReference>
<dbReference type="PANTHER" id="PTHR13822:SF10">
    <property type="entry name" value="ATP SYNTHASE EPSILON CHAIN, CHLOROPLASTIC"/>
    <property type="match status" value="1"/>
</dbReference>
<dbReference type="CDD" id="cd12152">
    <property type="entry name" value="F1-ATPase_delta"/>
    <property type="match status" value="1"/>
</dbReference>
<dbReference type="GO" id="GO:0005886">
    <property type="term" value="C:plasma membrane"/>
    <property type="evidence" value="ECO:0007669"/>
    <property type="project" value="UniProtKB-SubCell"/>
</dbReference>
<feature type="domain" description="ATP synthase epsilon subunit C-terminal" evidence="17">
    <location>
        <begin position="87"/>
        <end position="131"/>
    </location>
</feature>
<dbReference type="InterPro" id="IPR001469">
    <property type="entry name" value="ATP_synth_F1_dsu/esu"/>
</dbReference>
<dbReference type="Gene3D" id="1.20.5.440">
    <property type="entry name" value="ATP synthase delta/epsilon subunit, C-terminal domain"/>
    <property type="match status" value="1"/>
</dbReference>
<dbReference type="InterPro" id="IPR036794">
    <property type="entry name" value="ATP_F1_dsu/esu_C_sf"/>
</dbReference>
<comment type="caution">
    <text evidence="19">The sequence shown here is derived from an EMBL/GenBank/DDBJ whole genome shotgun (WGS) entry which is preliminary data.</text>
</comment>
<dbReference type="PANTHER" id="PTHR13822">
    <property type="entry name" value="ATP SYNTHASE DELTA/EPSILON CHAIN"/>
    <property type="match status" value="1"/>
</dbReference>
<evidence type="ECO:0000256" key="4">
    <source>
        <dbReference type="ARBA" id="ARBA00011648"/>
    </source>
</evidence>
<evidence type="ECO:0000256" key="16">
    <source>
        <dbReference type="RuleBase" id="RU003656"/>
    </source>
</evidence>
<evidence type="ECO:0000256" key="14">
    <source>
        <dbReference type="ARBA" id="ARBA00031795"/>
    </source>
</evidence>
<dbReference type="Pfam" id="PF02823">
    <property type="entry name" value="ATP-synt_DE_N"/>
    <property type="match status" value="1"/>
</dbReference>
<evidence type="ECO:0000256" key="12">
    <source>
        <dbReference type="ARBA" id="ARBA00023310"/>
    </source>
</evidence>
<evidence type="ECO:0000256" key="3">
    <source>
        <dbReference type="ARBA" id="ARBA00005712"/>
    </source>
</evidence>
<dbReference type="Pfam" id="PF00401">
    <property type="entry name" value="ATP-synt_DE"/>
    <property type="match status" value="1"/>
</dbReference>
<dbReference type="OrthoDB" id="9791445at2"/>
<comment type="similarity">
    <text evidence="3 15 16">Belongs to the ATPase epsilon chain family.</text>
</comment>
<name>A0A0A3AWQ5_9PAST</name>
<dbReference type="Gene3D" id="2.60.15.10">
    <property type="entry name" value="F0F1 ATP synthase delta/epsilon subunit, N-terminal"/>
    <property type="match status" value="1"/>
</dbReference>
<evidence type="ECO:0000256" key="5">
    <source>
        <dbReference type="ARBA" id="ARBA00014480"/>
    </source>
</evidence>
<dbReference type="GO" id="GO:0005524">
    <property type="term" value="F:ATP binding"/>
    <property type="evidence" value="ECO:0007669"/>
    <property type="project" value="UniProtKB-UniRule"/>
</dbReference>
<evidence type="ECO:0000259" key="18">
    <source>
        <dbReference type="Pfam" id="PF02823"/>
    </source>
</evidence>
<evidence type="ECO:0000313" key="19">
    <source>
        <dbReference type="EMBL" id="KGQ71520.1"/>
    </source>
</evidence>
<dbReference type="STRING" id="505317.OA57_00145"/>
<dbReference type="NCBIfam" id="TIGR01216">
    <property type="entry name" value="ATP_synt_epsi"/>
    <property type="match status" value="1"/>
</dbReference>
<protein>
    <recommendedName>
        <fullName evidence="5 15">ATP synthase epsilon chain</fullName>
    </recommendedName>
    <alternativeName>
        <fullName evidence="14 15">ATP synthase F1 sector epsilon subunit</fullName>
    </alternativeName>
    <alternativeName>
        <fullName evidence="13 15">F-ATPase epsilon subunit</fullName>
    </alternativeName>
</protein>
<dbReference type="GO" id="GO:0016787">
    <property type="term" value="F:hydrolase activity"/>
    <property type="evidence" value="ECO:0007669"/>
    <property type="project" value="UniProtKB-KW"/>
</dbReference>
<keyword evidence="19" id="KW-0378">Hydrolase</keyword>
<evidence type="ECO:0000256" key="2">
    <source>
        <dbReference type="ARBA" id="ARBA00004202"/>
    </source>
</evidence>
<dbReference type="InterPro" id="IPR020546">
    <property type="entry name" value="ATP_synth_F1_dsu/esu_N"/>
</dbReference>
<comment type="subcellular location">
    <subcellularLocation>
        <location evidence="2 15">Cell membrane</location>
        <topology evidence="2 15">Peripheral membrane protein</topology>
    </subcellularLocation>
</comment>
<keyword evidence="12 15" id="KW-0066">ATP synthesis</keyword>
<keyword evidence="7 15" id="KW-1003">Cell membrane</keyword>
<dbReference type="InterPro" id="IPR036771">
    <property type="entry name" value="ATPsynth_dsu/esu_N"/>
</dbReference>
<gene>
    <name evidence="15 19" type="primary">atpC</name>
    <name evidence="19" type="ORF">OA57_00145</name>
</gene>
<dbReference type="InterPro" id="IPR020547">
    <property type="entry name" value="ATP_synth_F1_esu_C"/>
</dbReference>
<dbReference type="GO" id="GO:0046933">
    <property type="term" value="F:proton-transporting ATP synthase activity, rotational mechanism"/>
    <property type="evidence" value="ECO:0007669"/>
    <property type="project" value="UniProtKB-UniRule"/>
</dbReference>
<keyword evidence="10 15" id="KW-0472">Membrane</keyword>
<evidence type="ECO:0000256" key="7">
    <source>
        <dbReference type="ARBA" id="ARBA00022475"/>
    </source>
</evidence>
<dbReference type="SUPFAM" id="SSF51344">
    <property type="entry name" value="Epsilon subunit of F1F0-ATP synthase N-terminal domain"/>
    <property type="match status" value="1"/>
</dbReference>
<evidence type="ECO:0000256" key="8">
    <source>
        <dbReference type="ARBA" id="ARBA00022781"/>
    </source>
</evidence>
<keyword evidence="9 15" id="KW-0406">Ion transport</keyword>
<evidence type="ECO:0000256" key="10">
    <source>
        <dbReference type="ARBA" id="ARBA00023136"/>
    </source>
</evidence>
<evidence type="ECO:0000256" key="1">
    <source>
        <dbReference type="ARBA" id="ARBA00003543"/>
    </source>
</evidence>
<sequence>MASSFELTVVSAEKQIFHGKVSSIQVSGIEGDLGILPGHTPLLTEIKPGVLQIRQEGGQEVIYVSGGFLEVQPEVVTVLADTAIRGDELDKDRILAAKRRAEENTHSKHGDVDYSLLSSKLSRELAKLHAYELTEKLTKTKR</sequence>
<dbReference type="GO" id="GO:0045259">
    <property type="term" value="C:proton-transporting ATP synthase complex"/>
    <property type="evidence" value="ECO:0007669"/>
    <property type="project" value="UniProtKB-KW"/>
</dbReference>
<evidence type="ECO:0000256" key="9">
    <source>
        <dbReference type="ARBA" id="ARBA00023065"/>
    </source>
</evidence>
<accession>A0A0A3AWQ5</accession>
<dbReference type="NCBIfam" id="NF001847">
    <property type="entry name" value="PRK00571.1-4"/>
    <property type="match status" value="1"/>
</dbReference>
<keyword evidence="20" id="KW-1185">Reference proteome</keyword>
<dbReference type="HAMAP" id="MF_00530">
    <property type="entry name" value="ATP_synth_epsil_bac"/>
    <property type="match status" value="1"/>
</dbReference>
<organism evidence="19 20">
    <name type="scientific">Chelonobacter oris</name>
    <dbReference type="NCBI Taxonomy" id="505317"/>
    <lineage>
        <taxon>Bacteria</taxon>
        <taxon>Pseudomonadati</taxon>
        <taxon>Pseudomonadota</taxon>
        <taxon>Gammaproteobacteria</taxon>
        <taxon>Pasteurellales</taxon>
        <taxon>Pasteurellaceae</taxon>
        <taxon>Chelonobacter</taxon>
    </lineage>
</organism>
<evidence type="ECO:0000256" key="6">
    <source>
        <dbReference type="ARBA" id="ARBA00022448"/>
    </source>
</evidence>
<dbReference type="Proteomes" id="UP000030380">
    <property type="component" value="Unassembled WGS sequence"/>
</dbReference>
<evidence type="ECO:0000313" key="20">
    <source>
        <dbReference type="Proteomes" id="UP000030380"/>
    </source>
</evidence>
<evidence type="ECO:0000256" key="15">
    <source>
        <dbReference type="HAMAP-Rule" id="MF_00530"/>
    </source>
</evidence>
<proteinExistence type="inferred from homology"/>
<evidence type="ECO:0000256" key="11">
    <source>
        <dbReference type="ARBA" id="ARBA00023196"/>
    </source>
</evidence>
<dbReference type="RefSeq" id="WP_034611858.1">
    <property type="nucleotide sequence ID" value="NZ_JSUM01000001.1"/>
</dbReference>
<dbReference type="FunFam" id="2.60.15.10:FF:000001">
    <property type="entry name" value="ATP synthase epsilon chain"/>
    <property type="match status" value="1"/>
</dbReference>
<dbReference type="EMBL" id="JSUM01000001">
    <property type="protein sequence ID" value="KGQ71520.1"/>
    <property type="molecule type" value="Genomic_DNA"/>
</dbReference>
<keyword evidence="11 15" id="KW-0139">CF(1)</keyword>
<dbReference type="AlphaFoldDB" id="A0A0A3AWQ5"/>
<keyword evidence="6 15" id="KW-0813">Transport</keyword>